<dbReference type="AlphaFoldDB" id="A0A4Q9PKV1"/>
<dbReference type="Proteomes" id="UP000292082">
    <property type="component" value="Unassembled WGS sequence"/>
</dbReference>
<evidence type="ECO:0000313" key="3">
    <source>
        <dbReference type="Proteomes" id="UP000292082"/>
    </source>
</evidence>
<protein>
    <submittedName>
        <fullName evidence="2">Uncharacterized protein</fullName>
    </submittedName>
</protein>
<reference evidence="2 3" key="1">
    <citation type="submission" date="2019-01" db="EMBL/GenBank/DDBJ databases">
        <title>Draft genome sequences of three monokaryotic isolates of the white-rot basidiomycete fungus Dichomitus squalens.</title>
        <authorList>
            <consortium name="DOE Joint Genome Institute"/>
            <person name="Lopez S.C."/>
            <person name="Andreopoulos B."/>
            <person name="Pangilinan J."/>
            <person name="Lipzen A."/>
            <person name="Riley R."/>
            <person name="Ahrendt S."/>
            <person name="Ng V."/>
            <person name="Barry K."/>
            <person name="Daum C."/>
            <person name="Grigoriev I.V."/>
            <person name="Hilden K.S."/>
            <person name="Makela M.R."/>
            <person name="de Vries R.P."/>
        </authorList>
    </citation>
    <scope>NUCLEOTIDE SEQUENCE [LARGE SCALE GENOMIC DNA]</scope>
    <source>
        <strain evidence="2 3">CBS 464.89</strain>
    </source>
</reference>
<feature type="chain" id="PRO_5020625814" evidence="1">
    <location>
        <begin position="18"/>
        <end position="128"/>
    </location>
</feature>
<dbReference type="EMBL" id="ML145182">
    <property type="protein sequence ID" value="TBU54762.1"/>
    <property type="molecule type" value="Genomic_DNA"/>
</dbReference>
<gene>
    <name evidence="2" type="ORF">BD310DRAFT_908749</name>
</gene>
<organism evidence="2 3">
    <name type="scientific">Dichomitus squalens</name>
    <dbReference type="NCBI Taxonomy" id="114155"/>
    <lineage>
        <taxon>Eukaryota</taxon>
        <taxon>Fungi</taxon>
        <taxon>Dikarya</taxon>
        <taxon>Basidiomycota</taxon>
        <taxon>Agaricomycotina</taxon>
        <taxon>Agaricomycetes</taxon>
        <taxon>Polyporales</taxon>
        <taxon>Polyporaceae</taxon>
        <taxon>Dichomitus</taxon>
    </lineage>
</organism>
<accession>A0A4Q9PKV1</accession>
<keyword evidence="3" id="KW-1185">Reference proteome</keyword>
<name>A0A4Q9PKV1_9APHY</name>
<evidence type="ECO:0000256" key="1">
    <source>
        <dbReference type="SAM" id="SignalP"/>
    </source>
</evidence>
<evidence type="ECO:0000313" key="2">
    <source>
        <dbReference type="EMBL" id="TBU54762.1"/>
    </source>
</evidence>
<keyword evidence="1" id="KW-0732">Signal</keyword>
<feature type="signal peptide" evidence="1">
    <location>
        <begin position="1"/>
        <end position="17"/>
    </location>
</feature>
<proteinExistence type="predicted"/>
<sequence length="128" mass="13915">MVLRLQAFCLLTDALRADDEIVGTEAVTNRDLPRSVLKPDSKSVGTRAGSVYTQGKRITLDAPGGDSTPPLSQRYWMIIVIPEQPVADVDNLRELLCDGAARLPYPVSYMQEVDCGSNTTYVPVVSSS</sequence>